<dbReference type="InterPro" id="IPR029063">
    <property type="entry name" value="SAM-dependent_MTases_sf"/>
</dbReference>
<gene>
    <name evidence="8" type="ORF">LZA78_13365</name>
</gene>
<feature type="domain" description="Methyltransferase small" evidence="6">
    <location>
        <begin position="158"/>
        <end position="320"/>
    </location>
</feature>
<protein>
    <submittedName>
        <fullName evidence="8">Class I SAM-dependent methyltransferase</fullName>
    </submittedName>
</protein>
<dbReference type="Pfam" id="PF05175">
    <property type="entry name" value="MTS"/>
    <property type="match status" value="1"/>
</dbReference>
<keyword evidence="5" id="KW-0949">S-adenosyl-L-methionine</keyword>
<dbReference type="GO" id="GO:0032259">
    <property type="term" value="P:methylation"/>
    <property type="evidence" value="ECO:0007669"/>
    <property type="project" value="UniProtKB-KW"/>
</dbReference>
<dbReference type="RefSeq" id="WP_233677430.1">
    <property type="nucleotide sequence ID" value="NZ_JAJUOS010000010.1"/>
</dbReference>
<accession>A0ABS8Z1A5</accession>
<evidence type="ECO:0000256" key="3">
    <source>
        <dbReference type="ARBA" id="ARBA00022603"/>
    </source>
</evidence>
<name>A0ABS8Z1A5_9RHOB</name>
<keyword evidence="3 8" id="KW-0489">Methyltransferase</keyword>
<dbReference type="Proteomes" id="UP001521181">
    <property type="component" value="Unassembled WGS sequence"/>
</dbReference>
<dbReference type="Gene3D" id="3.40.50.150">
    <property type="entry name" value="Vaccinia Virus protein VP39"/>
    <property type="match status" value="2"/>
</dbReference>
<dbReference type="PANTHER" id="PTHR47816">
    <property type="entry name" value="RIBOSOMAL RNA SMALL SUBUNIT METHYLTRANSFERASE C"/>
    <property type="match status" value="1"/>
</dbReference>
<organism evidence="8 9">
    <name type="scientific">Rhodobacter flavimaris</name>
    <dbReference type="NCBI Taxonomy" id="2907145"/>
    <lineage>
        <taxon>Bacteria</taxon>
        <taxon>Pseudomonadati</taxon>
        <taxon>Pseudomonadota</taxon>
        <taxon>Alphaproteobacteria</taxon>
        <taxon>Rhodobacterales</taxon>
        <taxon>Rhodobacter group</taxon>
        <taxon>Rhodobacter</taxon>
    </lineage>
</organism>
<evidence type="ECO:0000256" key="1">
    <source>
        <dbReference type="ARBA" id="ARBA00022490"/>
    </source>
</evidence>
<evidence type="ECO:0000256" key="5">
    <source>
        <dbReference type="ARBA" id="ARBA00022691"/>
    </source>
</evidence>
<feature type="domain" description="Methyltransferase small N-terminal" evidence="7">
    <location>
        <begin position="55"/>
        <end position="121"/>
    </location>
</feature>
<evidence type="ECO:0000259" key="6">
    <source>
        <dbReference type="Pfam" id="PF05175"/>
    </source>
</evidence>
<evidence type="ECO:0000256" key="4">
    <source>
        <dbReference type="ARBA" id="ARBA00022679"/>
    </source>
</evidence>
<sequence length="345" mass="36608">MSHPRVSLALAAPDALPAEGRIAVWRATRDTDLSDLPRERVQVIQGFAPDFDALKARGFDVVAEPDTGYAAAVVFLPRAKAEARAILFEANARVAPNGAVWVDGAKHDGVDSVLKDLRSWAVVTPPLAKAHGKIFAFAAGAAAPAEWQARPGEPAPGFVTAPGVFSADGIDRGSALLAEALPAKLPARMADLGAGWGWLAAQVLAREGVESIDLIEAEHAALDCARRNITDPRARFVWADATAYVPEARYSGIVMNPPFHTSRAADPALGAAFIRAAASMLSLSGTLWMVANRHLPYEEALRASFHELEELGGDGGFKIIRATKPIVGGSKPVAAPRTRMARPRR</sequence>
<dbReference type="EMBL" id="JAJUOS010000010">
    <property type="protein sequence ID" value="MCE5974471.1"/>
    <property type="molecule type" value="Genomic_DNA"/>
</dbReference>
<reference evidence="8 9" key="1">
    <citation type="submission" date="2021-12" db="EMBL/GenBank/DDBJ databases">
        <title>Sinirhodobacter sp. WL0062 is a bacterium isolated from seawater.</title>
        <authorList>
            <person name="Wang L."/>
            <person name="He W."/>
            <person name="Zhang D.-F."/>
        </authorList>
    </citation>
    <scope>NUCLEOTIDE SEQUENCE [LARGE SCALE GENOMIC DNA]</scope>
    <source>
        <strain evidence="8 9">WL0062</strain>
    </source>
</reference>
<keyword evidence="2" id="KW-0698">rRNA processing</keyword>
<proteinExistence type="predicted"/>
<evidence type="ECO:0000256" key="2">
    <source>
        <dbReference type="ARBA" id="ARBA00022552"/>
    </source>
</evidence>
<evidence type="ECO:0000313" key="9">
    <source>
        <dbReference type="Proteomes" id="UP001521181"/>
    </source>
</evidence>
<dbReference type="SUPFAM" id="SSF53335">
    <property type="entry name" value="S-adenosyl-L-methionine-dependent methyltransferases"/>
    <property type="match status" value="1"/>
</dbReference>
<dbReference type="InterPro" id="IPR013675">
    <property type="entry name" value="Mtase_sm_N"/>
</dbReference>
<evidence type="ECO:0000313" key="8">
    <source>
        <dbReference type="EMBL" id="MCE5974471.1"/>
    </source>
</evidence>
<keyword evidence="1" id="KW-0963">Cytoplasm</keyword>
<dbReference type="CDD" id="cd02440">
    <property type="entry name" value="AdoMet_MTases"/>
    <property type="match status" value="1"/>
</dbReference>
<comment type="caution">
    <text evidence="8">The sequence shown here is derived from an EMBL/GenBank/DDBJ whole genome shotgun (WGS) entry which is preliminary data.</text>
</comment>
<dbReference type="PANTHER" id="PTHR47816:SF4">
    <property type="entry name" value="RIBOSOMAL RNA SMALL SUBUNIT METHYLTRANSFERASE C"/>
    <property type="match status" value="1"/>
</dbReference>
<dbReference type="GO" id="GO:0008168">
    <property type="term" value="F:methyltransferase activity"/>
    <property type="evidence" value="ECO:0007669"/>
    <property type="project" value="UniProtKB-KW"/>
</dbReference>
<dbReference type="InterPro" id="IPR007848">
    <property type="entry name" value="Small_mtfrase_dom"/>
</dbReference>
<keyword evidence="9" id="KW-1185">Reference proteome</keyword>
<dbReference type="Pfam" id="PF08468">
    <property type="entry name" value="MTS_N"/>
    <property type="match status" value="1"/>
</dbReference>
<keyword evidence="4" id="KW-0808">Transferase</keyword>
<dbReference type="InterPro" id="IPR046977">
    <property type="entry name" value="RsmC/RlmG"/>
</dbReference>
<evidence type="ECO:0000259" key="7">
    <source>
        <dbReference type="Pfam" id="PF08468"/>
    </source>
</evidence>